<gene>
    <name evidence="5" type="ORF">QU24_03975</name>
</gene>
<dbReference type="PANTHER" id="PTHR43212:SF3">
    <property type="entry name" value="QUERCETIN 2,3-DIOXYGENASE"/>
    <property type="match status" value="1"/>
</dbReference>
<evidence type="ECO:0000313" key="6">
    <source>
        <dbReference type="Proteomes" id="UP000030853"/>
    </source>
</evidence>
<name>A0A0B1R9L8_9GAMM</name>
<sequence>MNLIRAQRDQLFEYGPFTIRRQRPGESLGPLAVIDQMTLKMDAHIPLHTHKDDEIFSYVWRGSAQHLSEDGEKTALNTKRAMVVSAGSGVRFAESAPFIETEMLQVYIRPSYSGGESRVQTFSRAADAPANSWTLLAGPESSDAPMILRQDVLIFDLKIVRGVEVDVPHLQGYSSWISVLDGIVQVGEARLLQGDAISEQGALPPVRGERDATLIAFLVRDAATAVMSGTVSGT</sequence>
<dbReference type="InterPro" id="IPR014710">
    <property type="entry name" value="RmlC-like_jellyroll"/>
</dbReference>
<evidence type="ECO:0000259" key="3">
    <source>
        <dbReference type="Pfam" id="PF02678"/>
    </source>
</evidence>
<feature type="domain" description="Quercetin 2,3-dioxygenase C-terminal cupin" evidence="4">
    <location>
        <begin position="135"/>
        <end position="200"/>
    </location>
</feature>
<reference evidence="5 6" key="1">
    <citation type="submission" date="2014-11" db="EMBL/GenBank/DDBJ databases">
        <title>Genome sequencing of Pantoea rodasii ND03.</title>
        <authorList>
            <person name="Muhamad Yunos N.Y."/>
            <person name="Chan K.-G."/>
        </authorList>
    </citation>
    <scope>NUCLEOTIDE SEQUENCE [LARGE SCALE GENOMIC DNA]</scope>
    <source>
        <strain evidence="5 6">ND03</strain>
    </source>
</reference>
<proteinExistence type="inferred from homology"/>
<organism evidence="5 6">
    <name type="scientific">Pantoea rodasii</name>
    <dbReference type="NCBI Taxonomy" id="1076549"/>
    <lineage>
        <taxon>Bacteria</taxon>
        <taxon>Pseudomonadati</taxon>
        <taxon>Pseudomonadota</taxon>
        <taxon>Gammaproteobacteria</taxon>
        <taxon>Enterobacterales</taxon>
        <taxon>Erwiniaceae</taxon>
        <taxon>Pantoea</taxon>
    </lineage>
</organism>
<dbReference type="InterPro" id="IPR012093">
    <property type="entry name" value="Pirin"/>
</dbReference>
<feature type="domain" description="Pirin N-terminal" evidence="3">
    <location>
        <begin position="39"/>
        <end position="106"/>
    </location>
</feature>
<dbReference type="AlphaFoldDB" id="A0A0B1R9L8"/>
<dbReference type="EMBL" id="JTJJ01000017">
    <property type="protein sequence ID" value="KHJ69324.1"/>
    <property type="molecule type" value="Genomic_DNA"/>
</dbReference>
<dbReference type="Gene3D" id="2.60.120.10">
    <property type="entry name" value="Jelly Rolls"/>
    <property type="match status" value="2"/>
</dbReference>
<comment type="similarity">
    <text evidence="1 2">Belongs to the pirin family.</text>
</comment>
<dbReference type="RefSeq" id="WP_039328629.1">
    <property type="nucleotide sequence ID" value="NZ_JTJJ01000017.1"/>
</dbReference>
<dbReference type="InterPro" id="IPR003829">
    <property type="entry name" value="Pirin_N_dom"/>
</dbReference>
<comment type="caution">
    <text evidence="5">The sequence shown here is derived from an EMBL/GenBank/DDBJ whole genome shotgun (WGS) entry which is preliminary data.</text>
</comment>
<dbReference type="Pfam" id="PF17954">
    <property type="entry name" value="Pirin_C_2"/>
    <property type="match status" value="1"/>
</dbReference>
<dbReference type="Proteomes" id="UP000030853">
    <property type="component" value="Unassembled WGS sequence"/>
</dbReference>
<evidence type="ECO:0000256" key="1">
    <source>
        <dbReference type="ARBA" id="ARBA00008416"/>
    </source>
</evidence>
<evidence type="ECO:0000259" key="4">
    <source>
        <dbReference type="Pfam" id="PF17954"/>
    </source>
</evidence>
<dbReference type="InterPro" id="IPR041602">
    <property type="entry name" value="Quercetinase_C"/>
</dbReference>
<dbReference type="PANTHER" id="PTHR43212">
    <property type="entry name" value="QUERCETIN 2,3-DIOXYGENASE"/>
    <property type="match status" value="1"/>
</dbReference>
<dbReference type="Pfam" id="PF02678">
    <property type="entry name" value="Pirin"/>
    <property type="match status" value="1"/>
</dbReference>
<evidence type="ECO:0000256" key="2">
    <source>
        <dbReference type="RuleBase" id="RU003457"/>
    </source>
</evidence>
<accession>A0A0B1R9L8</accession>
<dbReference type="SUPFAM" id="SSF51182">
    <property type="entry name" value="RmlC-like cupins"/>
    <property type="match status" value="1"/>
</dbReference>
<dbReference type="InterPro" id="IPR011051">
    <property type="entry name" value="RmlC_Cupin_sf"/>
</dbReference>
<evidence type="ECO:0000313" key="5">
    <source>
        <dbReference type="EMBL" id="KHJ69324.1"/>
    </source>
</evidence>
<protein>
    <submittedName>
        <fullName evidence="5">Pirin</fullName>
    </submittedName>
</protein>